<feature type="binding site" evidence="6">
    <location>
        <begin position="50"/>
        <end position="55"/>
    </location>
    <ligand>
        <name>ATP</name>
        <dbReference type="ChEBI" id="CHEBI:30616"/>
    </ligand>
</feature>
<dbReference type="InterPro" id="IPR012795">
    <property type="entry name" value="tRNA_Ile_lys_synt_N"/>
</dbReference>
<evidence type="ECO:0000256" key="4">
    <source>
        <dbReference type="ARBA" id="ARBA00022840"/>
    </source>
</evidence>
<comment type="subcellular location">
    <subcellularLocation>
        <location evidence="6">Cytoplasm</location>
    </subcellularLocation>
</comment>
<dbReference type="Pfam" id="PF01171">
    <property type="entry name" value="ATP_bind_3"/>
    <property type="match status" value="1"/>
</dbReference>
<gene>
    <name evidence="6 8" type="primary">tilS</name>
    <name evidence="8" type="ORF">ACFSM0_10965</name>
</gene>
<dbReference type="Gene3D" id="3.40.50.620">
    <property type="entry name" value="HUPs"/>
    <property type="match status" value="1"/>
</dbReference>
<evidence type="ECO:0000256" key="5">
    <source>
        <dbReference type="ARBA" id="ARBA00048539"/>
    </source>
</evidence>
<dbReference type="PANTHER" id="PTHR43033">
    <property type="entry name" value="TRNA(ILE)-LYSIDINE SYNTHASE-RELATED"/>
    <property type="match status" value="1"/>
</dbReference>
<evidence type="ECO:0000313" key="9">
    <source>
        <dbReference type="Proteomes" id="UP001597413"/>
    </source>
</evidence>
<evidence type="ECO:0000313" key="8">
    <source>
        <dbReference type="EMBL" id="MFD2174615.1"/>
    </source>
</evidence>
<protein>
    <recommendedName>
        <fullName evidence="6">tRNA(Ile)-lysidine synthase</fullName>
        <ecNumber evidence="6">6.3.4.19</ecNumber>
    </recommendedName>
    <alternativeName>
        <fullName evidence="6">tRNA(Ile)-2-lysyl-cytidine synthase</fullName>
    </alternativeName>
    <alternativeName>
        <fullName evidence="6">tRNA(Ile)-lysidine synthetase</fullName>
    </alternativeName>
</protein>
<feature type="domain" description="tRNA(Ile)-lysidine/2-thiocytidine synthase N-terminal" evidence="7">
    <location>
        <begin position="45"/>
        <end position="218"/>
    </location>
</feature>
<keyword evidence="9" id="KW-1185">Reference proteome</keyword>
<dbReference type="HAMAP" id="MF_01161">
    <property type="entry name" value="tRNA_Ile_lys_synt"/>
    <property type="match status" value="1"/>
</dbReference>
<comment type="function">
    <text evidence="6">Ligates lysine onto the cytidine present at position 34 of the AUA codon-specific tRNA(Ile) that contains the anticodon CAU, in an ATP-dependent manner. Cytidine is converted to lysidine, thus changing the amino acid specificity of the tRNA from methionine to isoleucine.</text>
</comment>
<dbReference type="InterPro" id="IPR012094">
    <property type="entry name" value="tRNA_Ile_lys_synt"/>
</dbReference>
<keyword evidence="6" id="KW-0963">Cytoplasm</keyword>
<accession>A0ABW5A9T4</accession>
<evidence type="ECO:0000259" key="7">
    <source>
        <dbReference type="Pfam" id="PF01171"/>
    </source>
</evidence>
<dbReference type="Proteomes" id="UP001597413">
    <property type="component" value="Unassembled WGS sequence"/>
</dbReference>
<dbReference type="InterPro" id="IPR011063">
    <property type="entry name" value="TilS/TtcA_N"/>
</dbReference>
<sequence>MSEEEPEALRAALEAGTIPPEDGALFWAAQAALNLYLPDLGPGRIGVAVSGGSDSMATLALLSKLSRVAAVTVDHGLRPEAASEAAFVARFCAERGIPHTLLSWDGARAEGNLMDAARRARLKLIGAWARGRGIRAVALGHTADDQAETFLMRLAREAGLEGLSGMRETFEEEDVLWLRPFLGQSRAELRGYLTRHGIDWIEDPSNQNPRFERVRARAALAALAPLGISADKITAVVGHLAMAEQAVGLSLQRLVADHLREEAGDLVIDALAFRNRFDPETARRLINVALAWVSGAEYPPRAVKVLDFLTHWRTRRDSTLHGCRLTVTDDALRITREAAAVATLRVPVGQIWDRWALTGPETLGTETLGPETREPEAQGLEIAALGEAGLKQVKDWRAAGLPRASLLAAPGIWRGETLVAAPLAGLENGWKARIVRGSFANALIRR</sequence>
<dbReference type="CDD" id="cd01992">
    <property type="entry name" value="TilS_N"/>
    <property type="match status" value="1"/>
</dbReference>
<comment type="domain">
    <text evidence="6">The N-terminal region contains the highly conserved SGGXDS motif, predicted to be a P-loop motif involved in ATP binding.</text>
</comment>
<proteinExistence type="inferred from homology"/>
<evidence type="ECO:0000256" key="2">
    <source>
        <dbReference type="ARBA" id="ARBA00022694"/>
    </source>
</evidence>
<comment type="caution">
    <text evidence="8">The sequence shown here is derived from an EMBL/GenBank/DDBJ whole genome shotgun (WGS) entry which is preliminary data.</text>
</comment>
<keyword evidence="2 6" id="KW-0819">tRNA processing</keyword>
<organism evidence="8 9">
    <name type="scientific">Rhodobacter lacus</name>
    <dbReference type="NCBI Taxonomy" id="1641972"/>
    <lineage>
        <taxon>Bacteria</taxon>
        <taxon>Pseudomonadati</taxon>
        <taxon>Pseudomonadota</taxon>
        <taxon>Alphaproteobacteria</taxon>
        <taxon>Rhodobacterales</taxon>
        <taxon>Rhodobacter group</taxon>
        <taxon>Rhodobacter</taxon>
    </lineage>
</organism>
<keyword evidence="3 6" id="KW-0547">Nucleotide-binding</keyword>
<name>A0ABW5A9T4_9RHOB</name>
<comment type="similarity">
    <text evidence="6">Belongs to the tRNA(Ile)-lysidine synthase family.</text>
</comment>
<comment type="catalytic activity">
    <reaction evidence="5 6">
        <text>cytidine(34) in tRNA(Ile2) + L-lysine + ATP = lysidine(34) in tRNA(Ile2) + AMP + diphosphate + H(+)</text>
        <dbReference type="Rhea" id="RHEA:43744"/>
        <dbReference type="Rhea" id="RHEA-COMP:10625"/>
        <dbReference type="Rhea" id="RHEA-COMP:10670"/>
        <dbReference type="ChEBI" id="CHEBI:15378"/>
        <dbReference type="ChEBI" id="CHEBI:30616"/>
        <dbReference type="ChEBI" id="CHEBI:32551"/>
        <dbReference type="ChEBI" id="CHEBI:33019"/>
        <dbReference type="ChEBI" id="CHEBI:82748"/>
        <dbReference type="ChEBI" id="CHEBI:83665"/>
        <dbReference type="ChEBI" id="CHEBI:456215"/>
        <dbReference type="EC" id="6.3.4.19"/>
    </reaction>
</comment>
<evidence type="ECO:0000256" key="6">
    <source>
        <dbReference type="HAMAP-Rule" id="MF_01161"/>
    </source>
</evidence>
<dbReference type="GO" id="GO:0032267">
    <property type="term" value="F:tRNA(Ile)-lysidine synthase activity"/>
    <property type="evidence" value="ECO:0007669"/>
    <property type="project" value="UniProtKB-EC"/>
</dbReference>
<evidence type="ECO:0000256" key="1">
    <source>
        <dbReference type="ARBA" id="ARBA00022598"/>
    </source>
</evidence>
<reference evidence="9" key="1">
    <citation type="journal article" date="2019" name="Int. J. Syst. Evol. Microbiol.">
        <title>The Global Catalogue of Microorganisms (GCM) 10K type strain sequencing project: providing services to taxonomists for standard genome sequencing and annotation.</title>
        <authorList>
            <consortium name="The Broad Institute Genomics Platform"/>
            <consortium name="The Broad Institute Genome Sequencing Center for Infectious Disease"/>
            <person name="Wu L."/>
            <person name="Ma J."/>
        </authorList>
    </citation>
    <scope>NUCLEOTIDE SEQUENCE [LARGE SCALE GENOMIC DNA]</scope>
    <source>
        <strain evidence="9">CCUG 55131</strain>
    </source>
</reference>
<dbReference type="InterPro" id="IPR014729">
    <property type="entry name" value="Rossmann-like_a/b/a_fold"/>
</dbReference>
<keyword evidence="4 6" id="KW-0067">ATP-binding</keyword>
<dbReference type="SUPFAM" id="SSF52402">
    <property type="entry name" value="Adenine nucleotide alpha hydrolases-like"/>
    <property type="match status" value="1"/>
</dbReference>
<keyword evidence="1 6" id="KW-0436">Ligase</keyword>
<dbReference type="EC" id="6.3.4.19" evidence="6"/>
<dbReference type="PANTHER" id="PTHR43033:SF1">
    <property type="entry name" value="TRNA(ILE)-LYSIDINE SYNTHASE-RELATED"/>
    <property type="match status" value="1"/>
</dbReference>
<evidence type="ECO:0000256" key="3">
    <source>
        <dbReference type="ARBA" id="ARBA00022741"/>
    </source>
</evidence>
<dbReference type="NCBIfam" id="TIGR02432">
    <property type="entry name" value="lysidine_TilS_N"/>
    <property type="match status" value="1"/>
</dbReference>
<dbReference type="RefSeq" id="WP_377390250.1">
    <property type="nucleotide sequence ID" value="NZ_JBHUIX010000011.1"/>
</dbReference>
<dbReference type="EMBL" id="JBHUIX010000011">
    <property type="protein sequence ID" value="MFD2174615.1"/>
    <property type="molecule type" value="Genomic_DNA"/>
</dbReference>